<reference evidence="2 3" key="1">
    <citation type="submission" date="2020-03" db="EMBL/GenBank/DDBJ databases">
        <title>Dissostichus mawsoni Genome sequencing and assembly.</title>
        <authorList>
            <person name="Park H."/>
        </authorList>
    </citation>
    <scope>NUCLEOTIDE SEQUENCE [LARGE SCALE GENOMIC DNA]</scope>
    <source>
        <strain evidence="2">DM0001</strain>
        <tissue evidence="2">Muscle</tissue>
    </source>
</reference>
<accession>A0A7J5Z449</accession>
<comment type="caution">
    <text evidence="2">The sequence shown here is derived from an EMBL/GenBank/DDBJ whole genome shotgun (WGS) entry which is preliminary data.</text>
</comment>
<dbReference type="AlphaFoldDB" id="A0A7J5Z449"/>
<evidence type="ECO:0000256" key="1">
    <source>
        <dbReference type="SAM" id="MobiDB-lite"/>
    </source>
</evidence>
<dbReference type="EMBL" id="JAAKFY010000006">
    <property type="protein sequence ID" value="KAF3855901.1"/>
    <property type="molecule type" value="Genomic_DNA"/>
</dbReference>
<keyword evidence="3" id="KW-1185">Reference proteome</keyword>
<proteinExistence type="predicted"/>
<evidence type="ECO:0000313" key="2">
    <source>
        <dbReference type="EMBL" id="KAF3855901.1"/>
    </source>
</evidence>
<protein>
    <submittedName>
        <fullName evidence="2">Uncharacterized protein</fullName>
    </submittedName>
</protein>
<feature type="region of interest" description="Disordered" evidence="1">
    <location>
        <begin position="1"/>
        <end position="24"/>
    </location>
</feature>
<name>A0A7J5Z449_DISMA</name>
<organism evidence="2 3">
    <name type="scientific">Dissostichus mawsoni</name>
    <name type="common">Antarctic cod</name>
    <dbReference type="NCBI Taxonomy" id="36200"/>
    <lineage>
        <taxon>Eukaryota</taxon>
        <taxon>Metazoa</taxon>
        <taxon>Chordata</taxon>
        <taxon>Craniata</taxon>
        <taxon>Vertebrata</taxon>
        <taxon>Euteleostomi</taxon>
        <taxon>Actinopterygii</taxon>
        <taxon>Neopterygii</taxon>
        <taxon>Teleostei</taxon>
        <taxon>Neoteleostei</taxon>
        <taxon>Acanthomorphata</taxon>
        <taxon>Eupercaria</taxon>
        <taxon>Perciformes</taxon>
        <taxon>Notothenioidei</taxon>
        <taxon>Nototheniidae</taxon>
        <taxon>Dissostichus</taxon>
    </lineage>
</organism>
<evidence type="ECO:0000313" key="3">
    <source>
        <dbReference type="Proteomes" id="UP000518266"/>
    </source>
</evidence>
<dbReference type="Proteomes" id="UP000518266">
    <property type="component" value="Unassembled WGS sequence"/>
</dbReference>
<sequence>MRSCSDSAPLRETPWTRGTHPSVGSFQDQSWRDQAMFHQSHMLLDFTNASWFCWQAKVVVQSRRRRTLTPPAWSTFQWLCAHRSYSSV</sequence>
<gene>
    <name evidence="2" type="ORF">F7725_016624</name>
</gene>